<dbReference type="GO" id="GO:0005525">
    <property type="term" value="F:GTP binding"/>
    <property type="evidence" value="ECO:0007669"/>
    <property type="project" value="UniProtKB-KW"/>
</dbReference>
<keyword evidence="7" id="KW-0175">Coiled coil</keyword>
<evidence type="ECO:0000259" key="8">
    <source>
        <dbReference type="PROSITE" id="PS51705"/>
    </source>
</evidence>
<feature type="coiled-coil region" evidence="7">
    <location>
        <begin position="132"/>
        <end position="159"/>
    </location>
</feature>
<dbReference type="Proteomes" id="UP000886076">
    <property type="component" value="Unassembled WGS sequence"/>
</dbReference>
<dbReference type="PANTHER" id="PTHR10229:SF8">
    <property type="entry name" value="GTPASE HFLX"/>
    <property type="match status" value="1"/>
</dbReference>
<feature type="binding site" evidence="5">
    <location>
        <begin position="215"/>
        <end position="218"/>
    </location>
    <ligand>
        <name>GTP</name>
        <dbReference type="ChEBI" id="CHEBI:37565"/>
    </ligand>
</feature>
<dbReference type="EMBL" id="DSFH01000031">
    <property type="protein sequence ID" value="HEW63785.1"/>
    <property type="molecule type" value="Genomic_DNA"/>
</dbReference>
<dbReference type="PIRSF" id="PIRSF006809">
    <property type="entry name" value="GTP-binding_hflX_prd"/>
    <property type="match status" value="1"/>
</dbReference>
<proteinExistence type="predicted"/>
<dbReference type="InterPro" id="IPR025121">
    <property type="entry name" value="GTPase_HflX_N"/>
</dbReference>
<dbReference type="RefSeq" id="WP_014557964.1">
    <property type="nucleotide sequence ID" value="NZ_DSFH01000031.1"/>
</dbReference>
<evidence type="ECO:0000313" key="9">
    <source>
        <dbReference type="EMBL" id="HEW63785.1"/>
    </source>
</evidence>
<feature type="binding site" evidence="6">
    <location>
        <position position="199"/>
    </location>
    <ligand>
        <name>Mg(2+)</name>
        <dbReference type="ChEBI" id="CHEBI:18420"/>
    </ligand>
</feature>
<dbReference type="InterPro" id="IPR030394">
    <property type="entry name" value="G_HFLX_dom"/>
</dbReference>
<reference evidence="9" key="1">
    <citation type="journal article" date="2020" name="mSystems">
        <title>Genome- and Community-Level Interaction Insights into Carbon Utilization and Element Cycling Functions of Hydrothermarchaeota in Hydrothermal Sediment.</title>
        <authorList>
            <person name="Zhou Z."/>
            <person name="Liu Y."/>
            <person name="Xu W."/>
            <person name="Pan J."/>
            <person name="Luo Z.H."/>
            <person name="Li M."/>
        </authorList>
    </citation>
    <scope>NUCLEOTIDE SEQUENCE [LARGE SCALE GENOMIC DNA]</scope>
    <source>
        <strain evidence="9">SpSt-1261</strain>
    </source>
</reference>
<accession>A0A7C2VHN1</accession>
<protein>
    <submittedName>
        <fullName evidence="9">HflX family GTPase</fullName>
    </submittedName>
</protein>
<dbReference type="Gene3D" id="3.40.50.11060">
    <property type="entry name" value="GTPase HflX, N-terminal domain"/>
    <property type="match status" value="1"/>
</dbReference>
<dbReference type="Gene3D" id="6.10.250.2860">
    <property type="match status" value="1"/>
</dbReference>
<gene>
    <name evidence="9" type="ORF">ENO39_01825</name>
</gene>
<name>A0A7C2VHN1_9CREN</name>
<evidence type="ECO:0000256" key="2">
    <source>
        <dbReference type="ARBA" id="ARBA00022741"/>
    </source>
</evidence>
<keyword evidence="1 6" id="KW-0479">Metal-binding</keyword>
<evidence type="ECO:0000256" key="5">
    <source>
        <dbReference type="PIRSR" id="PIRSR006809-1"/>
    </source>
</evidence>
<feature type="binding site" evidence="5">
    <location>
        <begin position="318"/>
        <end position="320"/>
    </location>
    <ligand>
        <name>GTP</name>
        <dbReference type="ChEBI" id="CHEBI:37565"/>
    </ligand>
</feature>
<dbReference type="Pfam" id="PF16360">
    <property type="entry name" value="GTP-bdg_M"/>
    <property type="match status" value="1"/>
</dbReference>
<feature type="binding site" evidence="6">
    <location>
        <position position="179"/>
    </location>
    <ligand>
        <name>Mg(2+)</name>
        <dbReference type="ChEBI" id="CHEBI:18420"/>
    </ligand>
</feature>
<keyword evidence="4 5" id="KW-0342">GTP-binding</keyword>
<dbReference type="InterPro" id="IPR006073">
    <property type="entry name" value="GTP-bd"/>
</dbReference>
<evidence type="ECO:0000256" key="1">
    <source>
        <dbReference type="ARBA" id="ARBA00022723"/>
    </source>
</evidence>
<dbReference type="InterPro" id="IPR027417">
    <property type="entry name" value="P-loop_NTPase"/>
</dbReference>
<dbReference type="SUPFAM" id="SSF52540">
    <property type="entry name" value="P-loop containing nucleoside triphosphate hydrolases"/>
    <property type="match status" value="1"/>
</dbReference>
<dbReference type="GO" id="GO:0046872">
    <property type="term" value="F:metal ion binding"/>
    <property type="evidence" value="ECO:0007669"/>
    <property type="project" value="UniProtKB-KW"/>
</dbReference>
<dbReference type="Pfam" id="PF13167">
    <property type="entry name" value="GTP-bdg_N"/>
    <property type="match status" value="1"/>
</dbReference>
<organism evidence="9">
    <name type="scientific">Fervidicoccus fontis</name>
    <dbReference type="NCBI Taxonomy" id="683846"/>
    <lineage>
        <taxon>Archaea</taxon>
        <taxon>Thermoproteota</taxon>
        <taxon>Thermoprotei</taxon>
        <taxon>Fervidicoccales</taxon>
        <taxon>Fervidicoccaceae</taxon>
        <taxon>Fervidicoccus</taxon>
    </lineage>
</organism>
<dbReference type="Pfam" id="PF01926">
    <property type="entry name" value="MMR_HSR1"/>
    <property type="match status" value="1"/>
</dbReference>
<dbReference type="InterPro" id="IPR016496">
    <property type="entry name" value="GTPase_HflX"/>
</dbReference>
<feature type="binding site" evidence="5">
    <location>
        <begin position="172"/>
        <end position="179"/>
    </location>
    <ligand>
        <name>GTP</name>
        <dbReference type="ChEBI" id="CHEBI:37565"/>
    </ligand>
</feature>
<keyword evidence="3 6" id="KW-0460">Magnesium</keyword>
<feature type="domain" description="Hflx-type G" evidence="8">
    <location>
        <begin position="166"/>
        <end position="259"/>
    </location>
</feature>
<evidence type="ECO:0000256" key="4">
    <source>
        <dbReference type="ARBA" id="ARBA00023134"/>
    </source>
</evidence>
<comment type="cofactor">
    <cofactor evidence="6">
        <name>Mg(2+)</name>
        <dbReference type="ChEBI" id="CHEBI:18420"/>
    </cofactor>
</comment>
<evidence type="ECO:0000256" key="6">
    <source>
        <dbReference type="PIRSR" id="PIRSR006809-2"/>
    </source>
</evidence>
<feature type="binding site" evidence="5">
    <location>
        <begin position="197"/>
        <end position="201"/>
    </location>
    <ligand>
        <name>GTP</name>
        <dbReference type="ChEBI" id="CHEBI:37565"/>
    </ligand>
</feature>
<dbReference type="InterPro" id="IPR042108">
    <property type="entry name" value="GTPase_HflX_N_sf"/>
</dbReference>
<evidence type="ECO:0000256" key="7">
    <source>
        <dbReference type="SAM" id="Coils"/>
    </source>
</evidence>
<dbReference type="OMA" id="KGMGEYQ"/>
<dbReference type="PANTHER" id="PTHR10229">
    <property type="entry name" value="GTP-BINDING PROTEIN HFLX"/>
    <property type="match status" value="1"/>
</dbReference>
<dbReference type="PROSITE" id="PS51705">
    <property type="entry name" value="G_HFLX"/>
    <property type="match status" value="1"/>
</dbReference>
<dbReference type="PRINTS" id="PR00326">
    <property type="entry name" value="GTP1OBG"/>
</dbReference>
<dbReference type="GO" id="GO:0005737">
    <property type="term" value="C:cytoplasm"/>
    <property type="evidence" value="ECO:0007669"/>
    <property type="project" value="TreeGrafter"/>
</dbReference>
<comment type="caution">
    <text evidence="9">The sequence shown here is derived from an EMBL/GenBank/DDBJ whole genome shotgun (WGS) entry which is preliminary data.</text>
</comment>
<dbReference type="GeneID" id="12449911"/>
<dbReference type="Gene3D" id="3.40.50.300">
    <property type="entry name" value="P-loop containing nucleotide triphosphate hydrolases"/>
    <property type="match status" value="1"/>
</dbReference>
<sequence>MKTLSVLIGLDIQESVTIRKNSGRYLISDYKLREIVEKKEKVKAEVILIEPELPPRDKINIIKATKADVIDRTLLLLEVFESNAGSKEAKLQISLARSGHMLPLVREVLNNSKRGELPGFLAGGTYAIDKYYRQLRRQVAKTRRELEEIRIRRDILRERRRVSGLPLIAIIGYANAGKTTLFNLLTGSNKETSNKPFTTISPKVSLSNLGFLVIDTVGFVMNVPPEIIEAFYSTLEEIREADVLLLLLDSTEDLFLIEERVKQASVTLSNIESLYKPIVVALNKVEKTGRDDIEEKRAKLYQTCKSVFPMFVGLAKVSAKKGLGIDEMVNVIWKALNRKQAY</sequence>
<evidence type="ECO:0000256" key="3">
    <source>
        <dbReference type="ARBA" id="ARBA00022842"/>
    </source>
</evidence>
<dbReference type="InterPro" id="IPR032305">
    <property type="entry name" value="GTP-bd_M"/>
</dbReference>
<dbReference type="AlphaFoldDB" id="A0A7C2VHN1"/>
<keyword evidence="2 5" id="KW-0547">Nucleotide-binding</keyword>
<dbReference type="GO" id="GO:0043022">
    <property type="term" value="F:ribosome binding"/>
    <property type="evidence" value="ECO:0007669"/>
    <property type="project" value="TreeGrafter"/>
</dbReference>